<comment type="similarity">
    <text evidence="2">Belongs to the bacterial ribosomal protein bL35 family.</text>
</comment>
<proteinExistence type="inferred from homology"/>
<evidence type="ECO:0000256" key="7">
    <source>
        <dbReference type="ARBA" id="ARBA00035273"/>
    </source>
</evidence>
<keyword evidence="10" id="KW-1185">Reference proteome</keyword>
<dbReference type="Pfam" id="PF01632">
    <property type="entry name" value="Ribosomal_L35p"/>
    <property type="match status" value="1"/>
</dbReference>
<dbReference type="InterPro" id="IPR037229">
    <property type="entry name" value="Ribosomal_bL35_sf"/>
</dbReference>
<evidence type="ECO:0000256" key="5">
    <source>
        <dbReference type="ARBA" id="ARBA00023128"/>
    </source>
</evidence>
<gene>
    <name evidence="9" type="ORF">PV327_006226</name>
</gene>
<keyword evidence="3" id="KW-0809">Transit peptide</keyword>
<evidence type="ECO:0000256" key="1">
    <source>
        <dbReference type="ARBA" id="ARBA00004173"/>
    </source>
</evidence>
<dbReference type="GO" id="GO:0003735">
    <property type="term" value="F:structural constituent of ribosome"/>
    <property type="evidence" value="ECO:0007669"/>
    <property type="project" value="InterPro"/>
</dbReference>
<dbReference type="GO" id="GO:1990904">
    <property type="term" value="C:ribonucleoprotein complex"/>
    <property type="evidence" value="ECO:0007669"/>
    <property type="project" value="UniProtKB-KW"/>
</dbReference>
<reference evidence="9" key="2">
    <citation type="submission" date="2023-03" db="EMBL/GenBank/DDBJ databases">
        <authorList>
            <person name="Inwood S.N."/>
            <person name="Skelly J.G."/>
            <person name="Guhlin J."/>
            <person name="Harrop T.W.R."/>
            <person name="Goldson S.G."/>
            <person name="Dearden P.K."/>
        </authorList>
    </citation>
    <scope>NUCLEOTIDE SEQUENCE</scope>
    <source>
        <strain evidence="9">Lincoln</strain>
        <tissue evidence="9">Whole body</tissue>
    </source>
</reference>
<reference evidence="9" key="1">
    <citation type="journal article" date="2023" name="bioRxiv">
        <title>Scaffold-level genome assemblies of two parasitoid biocontrol wasps reveal the parthenogenesis mechanism and an associated novel virus.</title>
        <authorList>
            <person name="Inwood S."/>
            <person name="Skelly J."/>
            <person name="Guhlin J."/>
            <person name="Harrop T."/>
            <person name="Goldson S."/>
            <person name="Dearden P."/>
        </authorList>
    </citation>
    <scope>NUCLEOTIDE SEQUENCE</scope>
    <source>
        <strain evidence="9">Lincoln</strain>
        <tissue evidence="9">Whole body</tissue>
    </source>
</reference>
<dbReference type="GO" id="GO:0006412">
    <property type="term" value="P:translation"/>
    <property type="evidence" value="ECO:0007669"/>
    <property type="project" value="InterPro"/>
</dbReference>
<sequence>MNAMFSRILRSTIQNNIHRNLCNVKLINGTITQKLHDEKQPNLISHCTSQVRWLNSTSTFSTIQTLTSKINSNTTLYSPPNASSILNLQNLNIGVNVPSRSVIKFTRSRGKRQTVKTVLRRFYRLNWGIWIRTKAGRHRRFWTKSAARKRRCRQHVFCNATQSWLLDKMVSPFWRKPKYWVDDPYTPYHTREEFWVTRKNPKEY</sequence>
<dbReference type="SUPFAM" id="SSF143034">
    <property type="entry name" value="L35p-like"/>
    <property type="match status" value="1"/>
</dbReference>
<protein>
    <recommendedName>
        <fullName evidence="7">Large ribosomal subunit protein bL35m</fullName>
    </recommendedName>
    <alternativeName>
        <fullName evidence="8">39S ribosomal protein L35, mitochondrial</fullName>
    </alternativeName>
</protein>
<dbReference type="InterPro" id="IPR021137">
    <property type="entry name" value="Ribosomal_bL35-like"/>
</dbReference>
<dbReference type="GO" id="GO:0005739">
    <property type="term" value="C:mitochondrion"/>
    <property type="evidence" value="ECO:0007669"/>
    <property type="project" value="UniProtKB-SubCell"/>
</dbReference>
<keyword evidence="5" id="KW-0496">Mitochondrion</keyword>
<accession>A0AA39F3Y9</accession>
<keyword evidence="6" id="KW-0687">Ribonucleoprotein</keyword>
<dbReference type="PANTHER" id="PTHR15909:SF0">
    <property type="entry name" value="LARGE RIBOSOMAL SUBUNIT PROTEIN BL35M"/>
    <property type="match status" value="1"/>
</dbReference>
<dbReference type="GO" id="GO:0005840">
    <property type="term" value="C:ribosome"/>
    <property type="evidence" value="ECO:0007669"/>
    <property type="project" value="UniProtKB-KW"/>
</dbReference>
<dbReference type="InterPro" id="IPR019338">
    <property type="entry name" value="Ribosomal_bL35m"/>
</dbReference>
<evidence type="ECO:0000256" key="2">
    <source>
        <dbReference type="ARBA" id="ARBA00006598"/>
    </source>
</evidence>
<comment type="caution">
    <text evidence="9">The sequence shown here is derived from an EMBL/GenBank/DDBJ whole genome shotgun (WGS) entry which is preliminary data.</text>
</comment>
<keyword evidence="4" id="KW-0689">Ribosomal protein</keyword>
<dbReference type="PANTHER" id="PTHR15909">
    <property type="entry name" value="39S RIBOSOMAL PROTEIN L35, MITOCHONDRIAL"/>
    <property type="match status" value="1"/>
</dbReference>
<evidence type="ECO:0000256" key="6">
    <source>
        <dbReference type="ARBA" id="ARBA00023274"/>
    </source>
</evidence>
<evidence type="ECO:0000313" key="10">
    <source>
        <dbReference type="Proteomes" id="UP001168972"/>
    </source>
</evidence>
<evidence type="ECO:0000256" key="3">
    <source>
        <dbReference type="ARBA" id="ARBA00022946"/>
    </source>
</evidence>
<name>A0AA39F3Y9_MICHY</name>
<evidence type="ECO:0000256" key="8">
    <source>
        <dbReference type="ARBA" id="ARBA00035418"/>
    </source>
</evidence>
<evidence type="ECO:0000313" key="9">
    <source>
        <dbReference type="EMBL" id="KAK0162451.1"/>
    </source>
</evidence>
<dbReference type="AlphaFoldDB" id="A0AA39F3Y9"/>
<evidence type="ECO:0000256" key="4">
    <source>
        <dbReference type="ARBA" id="ARBA00022980"/>
    </source>
</evidence>
<dbReference type="Proteomes" id="UP001168972">
    <property type="component" value="Unassembled WGS sequence"/>
</dbReference>
<dbReference type="EMBL" id="JAQQBR010001833">
    <property type="protein sequence ID" value="KAK0162451.1"/>
    <property type="molecule type" value="Genomic_DNA"/>
</dbReference>
<organism evidence="9 10">
    <name type="scientific">Microctonus hyperodae</name>
    <name type="common">Parasitoid wasp</name>
    <dbReference type="NCBI Taxonomy" id="165561"/>
    <lineage>
        <taxon>Eukaryota</taxon>
        <taxon>Metazoa</taxon>
        <taxon>Ecdysozoa</taxon>
        <taxon>Arthropoda</taxon>
        <taxon>Hexapoda</taxon>
        <taxon>Insecta</taxon>
        <taxon>Pterygota</taxon>
        <taxon>Neoptera</taxon>
        <taxon>Endopterygota</taxon>
        <taxon>Hymenoptera</taxon>
        <taxon>Apocrita</taxon>
        <taxon>Ichneumonoidea</taxon>
        <taxon>Braconidae</taxon>
        <taxon>Euphorinae</taxon>
        <taxon>Microctonus</taxon>
    </lineage>
</organism>
<comment type="subcellular location">
    <subcellularLocation>
        <location evidence="1">Mitochondrion</location>
    </subcellularLocation>
</comment>